<dbReference type="AlphaFoldDB" id="A0A9P5TY25"/>
<evidence type="ECO:0000313" key="2">
    <source>
        <dbReference type="EMBL" id="KAF9060045.1"/>
    </source>
</evidence>
<feature type="compositionally biased region" description="Low complexity" evidence="1">
    <location>
        <begin position="152"/>
        <end position="165"/>
    </location>
</feature>
<keyword evidence="3" id="KW-1185">Reference proteome</keyword>
<feature type="compositionally biased region" description="Basic and acidic residues" evidence="1">
    <location>
        <begin position="178"/>
        <end position="194"/>
    </location>
</feature>
<organism evidence="2 3">
    <name type="scientific">Rhodocollybia butyracea</name>
    <dbReference type="NCBI Taxonomy" id="206335"/>
    <lineage>
        <taxon>Eukaryota</taxon>
        <taxon>Fungi</taxon>
        <taxon>Dikarya</taxon>
        <taxon>Basidiomycota</taxon>
        <taxon>Agaricomycotina</taxon>
        <taxon>Agaricomycetes</taxon>
        <taxon>Agaricomycetidae</taxon>
        <taxon>Agaricales</taxon>
        <taxon>Marasmiineae</taxon>
        <taxon>Omphalotaceae</taxon>
        <taxon>Rhodocollybia</taxon>
    </lineage>
</organism>
<feature type="region of interest" description="Disordered" evidence="1">
    <location>
        <begin position="220"/>
        <end position="343"/>
    </location>
</feature>
<feature type="compositionally biased region" description="Polar residues" evidence="1">
    <location>
        <begin position="19"/>
        <end position="43"/>
    </location>
</feature>
<evidence type="ECO:0000313" key="3">
    <source>
        <dbReference type="Proteomes" id="UP000772434"/>
    </source>
</evidence>
<feature type="compositionally biased region" description="Polar residues" evidence="1">
    <location>
        <begin position="325"/>
        <end position="334"/>
    </location>
</feature>
<feature type="region of interest" description="Disordered" evidence="1">
    <location>
        <begin position="361"/>
        <end position="399"/>
    </location>
</feature>
<protein>
    <submittedName>
        <fullName evidence="2">Uncharacterized protein</fullName>
    </submittedName>
</protein>
<feature type="compositionally biased region" description="Polar residues" evidence="1">
    <location>
        <begin position="111"/>
        <end position="122"/>
    </location>
</feature>
<evidence type="ECO:0000256" key="1">
    <source>
        <dbReference type="SAM" id="MobiDB-lite"/>
    </source>
</evidence>
<dbReference type="EMBL" id="JADNRY010000263">
    <property type="protein sequence ID" value="KAF9060045.1"/>
    <property type="molecule type" value="Genomic_DNA"/>
</dbReference>
<reference evidence="2" key="1">
    <citation type="submission" date="2020-11" db="EMBL/GenBank/DDBJ databases">
        <authorList>
            <consortium name="DOE Joint Genome Institute"/>
            <person name="Ahrendt S."/>
            <person name="Riley R."/>
            <person name="Andreopoulos W."/>
            <person name="Labutti K."/>
            <person name="Pangilinan J."/>
            <person name="Ruiz-Duenas F.J."/>
            <person name="Barrasa J.M."/>
            <person name="Sanchez-Garcia M."/>
            <person name="Camarero S."/>
            <person name="Miyauchi S."/>
            <person name="Serrano A."/>
            <person name="Linde D."/>
            <person name="Babiker R."/>
            <person name="Drula E."/>
            <person name="Ayuso-Fernandez I."/>
            <person name="Pacheco R."/>
            <person name="Padilla G."/>
            <person name="Ferreira P."/>
            <person name="Barriuso J."/>
            <person name="Kellner H."/>
            <person name="Castanera R."/>
            <person name="Alfaro M."/>
            <person name="Ramirez L."/>
            <person name="Pisabarro A.G."/>
            <person name="Kuo A."/>
            <person name="Tritt A."/>
            <person name="Lipzen A."/>
            <person name="He G."/>
            <person name="Yan M."/>
            <person name="Ng V."/>
            <person name="Cullen D."/>
            <person name="Martin F."/>
            <person name="Rosso M.-N."/>
            <person name="Henrissat B."/>
            <person name="Hibbett D."/>
            <person name="Martinez A.T."/>
            <person name="Grigoriev I.V."/>
        </authorList>
    </citation>
    <scope>NUCLEOTIDE SEQUENCE</scope>
    <source>
        <strain evidence="2">AH 40177</strain>
    </source>
</reference>
<feature type="compositionally biased region" description="Polar residues" evidence="1">
    <location>
        <begin position="277"/>
        <end position="288"/>
    </location>
</feature>
<gene>
    <name evidence="2" type="ORF">BDP27DRAFT_1340253</name>
</gene>
<name>A0A9P5TY25_9AGAR</name>
<feature type="region of interest" description="Disordered" evidence="1">
    <location>
        <begin position="1"/>
        <end position="208"/>
    </location>
</feature>
<feature type="compositionally biased region" description="Polar residues" evidence="1">
    <location>
        <begin position="301"/>
        <end position="316"/>
    </location>
</feature>
<comment type="caution">
    <text evidence="2">The sequence shown here is derived from an EMBL/GenBank/DDBJ whole genome shotgun (WGS) entry which is preliminary data.</text>
</comment>
<sequence>MDGRGYPNRSPNWGRRHQSSGAPPGSNTGYNPSGAPTGSNTGYPNLAGAPHVPSNPTAHSQQQTYTGAGRGASGHGHNTGYPNPAHGQQPSYTGAGGGAPGHGHNPSGAPTGSNTGYPNSAAPTAYGQPPYTGGGAQAFAPPFNLPQVRWPSHGQHQGNSQQHGSRVPAGTGTTLLGDRTENIWRAGDSPHDFGGRPTTSNAAYNPQRYYGGTTNAGAQPFGAATPAQGYGVDIPASRHAEPYHSNQALREAGGHIPPHVRSNAASNRNAYPVGHQSPRSDTGSTGSDPNMYPAGHLSVGSARSSASTEHSGSAHSSADAEPSGSAHTSTSAEPSETIDPATLITEMMQCPKCKRLLVSSNHKYHRCLKKDRDESNDKRGGGNSGGNSGGTSSERKGKA</sequence>
<dbReference type="Proteomes" id="UP000772434">
    <property type="component" value="Unassembled WGS sequence"/>
</dbReference>
<accession>A0A9P5TY25</accession>
<proteinExistence type="predicted"/>
<feature type="compositionally biased region" description="Basic and acidic residues" evidence="1">
    <location>
        <begin position="370"/>
        <end position="380"/>
    </location>
</feature>
<feature type="compositionally biased region" description="Polar residues" evidence="1">
    <location>
        <begin position="54"/>
        <end position="66"/>
    </location>
</feature>